<feature type="non-terminal residue" evidence="1">
    <location>
        <position position="1"/>
    </location>
</feature>
<proteinExistence type="predicted"/>
<evidence type="ECO:0000313" key="2">
    <source>
        <dbReference type="Proteomes" id="UP000601435"/>
    </source>
</evidence>
<gene>
    <name evidence="1" type="ORF">SNEC2469_LOCUS26669</name>
</gene>
<name>A0A813A6Q9_9DINO</name>
<protein>
    <submittedName>
        <fullName evidence="1">Uncharacterized protein</fullName>
    </submittedName>
</protein>
<evidence type="ECO:0000313" key="1">
    <source>
        <dbReference type="EMBL" id="CAE7853725.1"/>
    </source>
</evidence>
<reference evidence="1" key="1">
    <citation type="submission" date="2021-02" db="EMBL/GenBank/DDBJ databases">
        <authorList>
            <person name="Dougan E. K."/>
            <person name="Rhodes N."/>
            <person name="Thang M."/>
            <person name="Chan C."/>
        </authorList>
    </citation>
    <scope>NUCLEOTIDE SEQUENCE</scope>
</reference>
<accession>A0A813A6Q9</accession>
<dbReference type="OrthoDB" id="407068at2759"/>
<keyword evidence="2" id="KW-1185">Reference proteome</keyword>
<dbReference type="Proteomes" id="UP000601435">
    <property type="component" value="Unassembled WGS sequence"/>
</dbReference>
<organism evidence="1 2">
    <name type="scientific">Symbiodinium necroappetens</name>
    <dbReference type="NCBI Taxonomy" id="1628268"/>
    <lineage>
        <taxon>Eukaryota</taxon>
        <taxon>Sar</taxon>
        <taxon>Alveolata</taxon>
        <taxon>Dinophyceae</taxon>
        <taxon>Suessiales</taxon>
        <taxon>Symbiodiniaceae</taxon>
        <taxon>Symbiodinium</taxon>
    </lineage>
</organism>
<comment type="caution">
    <text evidence="1">The sequence shown here is derived from an EMBL/GenBank/DDBJ whole genome shotgun (WGS) entry which is preliminary data.</text>
</comment>
<dbReference type="EMBL" id="CAJNJA010054728">
    <property type="protein sequence ID" value="CAE7853725.1"/>
    <property type="molecule type" value="Genomic_DNA"/>
</dbReference>
<dbReference type="AlphaFoldDB" id="A0A813A6Q9"/>
<sequence length="77" mass="8244">AIKANRATGQYPSLAQKHLSGAESIILVRWLAGICWAVASVTNSQHDLLRAGVFVGLDQLRNTFADAGPVLSARELE</sequence>
<feature type="non-terminal residue" evidence="1">
    <location>
        <position position="77"/>
    </location>
</feature>